<evidence type="ECO:0000256" key="2">
    <source>
        <dbReference type="ARBA" id="ARBA00022729"/>
    </source>
</evidence>
<sequence>MRKLSIFFVSIILIFPALLFGQLKIGYVDSDTILKQLPDAQDAQKTIDALVKEWKDELQKMQRELDTKAADFEKRKLIMSDNKRLEVENEISKLKTDIANYRQSKFGFQGELYSQQEEIMKPVQNKIFSAIETVAEDEDLDFVFDRSGDIVFLYAKEDYDITSKVLEILK</sequence>
<accession>A0A3B1DFB0</accession>
<gene>
    <name evidence="4" type="ORF">MNBD_IGNAVI01-1176</name>
</gene>
<dbReference type="Pfam" id="PF03938">
    <property type="entry name" value="OmpH"/>
    <property type="match status" value="1"/>
</dbReference>
<dbReference type="GO" id="GO:0051082">
    <property type="term" value="F:unfolded protein binding"/>
    <property type="evidence" value="ECO:0007669"/>
    <property type="project" value="InterPro"/>
</dbReference>
<dbReference type="InterPro" id="IPR005632">
    <property type="entry name" value="Chaperone_Skp"/>
</dbReference>
<dbReference type="SMART" id="SM00935">
    <property type="entry name" value="OmpH"/>
    <property type="match status" value="1"/>
</dbReference>
<protein>
    <submittedName>
        <fullName evidence="4">Outer membrane protein H</fullName>
    </submittedName>
</protein>
<dbReference type="Gene3D" id="3.30.910.20">
    <property type="entry name" value="Skp domain"/>
    <property type="match status" value="1"/>
</dbReference>
<dbReference type="GO" id="GO:0050821">
    <property type="term" value="P:protein stabilization"/>
    <property type="evidence" value="ECO:0007669"/>
    <property type="project" value="TreeGrafter"/>
</dbReference>
<dbReference type="PANTHER" id="PTHR35089">
    <property type="entry name" value="CHAPERONE PROTEIN SKP"/>
    <property type="match status" value="1"/>
</dbReference>
<name>A0A3B1DFB0_9ZZZZ</name>
<keyword evidence="2" id="KW-0732">Signal</keyword>
<dbReference type="InterPro" id="IPR024930">
    <property type="entry name" value="Skp_dom_sf"/>
</dbReference>
<proteinExistence type="inferred from homology"/>
<keyword evidence="3" id="KW-0175">Coiled coil</keyword>
<evidence type="ECO:0000256" key="3">
    <source>
        <dbReference type="SAM" id="Coils"/>
    </source>
</evidence>
<evidence type="ECO:0000313" key="4">
    <source>
        <dbReference type="EMBL" id="VAX27327.1"/>
    </source>
</evidence>
<comment type="similarity">
    <text evidence="1">Belongs to the Skp family.</text>
</comment>
<dbReference type="SUPFAM" id="SSF111384">
    <property type="entry name" value="OmpH-like"/>
    <property type="match status" value="1"/>
</dbReference>
<feature type="coiled-coil region" evidence="3">
    <location>
        <begin position="44"/>
        <end position="104"/>
    </location>
</feature>
<evidence type="ECO:0000256" key="1">
    <source>
        <dbReference type="ARBA" id="ARBA00009091"/>
    </source>
</evidence>
<dbReference type="AlphaFoldDB" id="A0A3B1DFB0"/>
<dbReference type="PANTHER" id="PTHR35089:SF1">
    <property type="entry name" value="CHAPERONE PROTEIN SKP"/>
    <property type="match status" value="1"/>
</dbReference>
<dbReference type="GO" id="GO:0005829">
    <property type="term" value="C:cytosol"/>
    <property type="evidence" value="ECO:0007669"/>
    <property type="project" value="TreeGrafter"/>
</dbReference>
<reference evidence="4" key="1">
    <citation type="submission" date="2018-06" db="EMBL/GenBank/DDBJ databases">
        <authorList>
            <person name="Zhirakovskaya E."/>
        </authorList>
    </citation>
    <scope>NUCLEOTIDE SEQUENCE</scope>
</reference>
<dbReference type="EMBL" id="UOGD01000378">
    <property type="protein sequence ID" value="VAX27327.1"/>
    <property type="molecule type" value="Genomic_DNA"/>
</dbReference>
<organism evidence="4">
    <name type="scientific">hydrothermal vent metagenome</name>
    <dbReference type="NCBI Taxonomy" id="652676"/>
    <lineage>
        <taxon>unclassified sequences</taxon>
        <taxon>metagenomes</taxon>
        <taxon>ecological metagenomes</taxon>
    </lineage>
</organism>